<dbReference type="Pfam" id="PF00561">
    <property type="entry name" value="Abhydrolase_1"/>
    <property type="match status" value="1"/>
</dbReference>
<feature type="domain" description="AB hydrolase-1" evidence="2">
    <location>
        <begin position="40"/>
        <end position="287"/>
    </location>
</feature>
<organism evidence="3 4">
    <name type="scientific">Rarobacter incanus</name>
    <dbReference type="NCBI Taxonomy" id="153494"/>
    <lineage>
        <taxon>Bacteria</taxon>
        <taxon>Bacillati</taxon>
        <taxon>Actinomycetota</taxon>
        <taxon>Actinomycetes</taxon>
        <taxon>Micrococcales</taxon>
        <taxon>Rarobacteraceae</taxon>
        <taxon>Rarobacter</taxon>
    </lineage>
</organism>
<accession>A0A542SP86</accession>
<dbReference type="Gene3D" id="3.40.50.1820">
    <property type="entry name" value="alpha/beta hydrolase"/>
    <property type="match status" value="1"/>
</dbReference>
<dbReference type="InterPro" id="IPR029058">
    <property type="entry name" value="AB_hydrolase_fold"/>
</dbReference>
<dbReference type="PRINTS" id="PR00412">
    <property type="entry name" value="EPOXHYDRLASE"/>
</dbReference>
<dbReference type="OrthoDB" id="2987348at2"/>
<name>A0A542SP86_9MICO</name>
<dbReference type="InterPro" id="IPR000639">
    <property type="entry name" value="Epox_hydrolase-like"/>
</dbReference>
<dbReference type="AlphaFoldDB" id="A0A542SP86"/>
<dbReference type="GO" id="GO:0016787">
    <property type="term" value="F:hydrolase activity"/>
    <property type="evidence" value="ECO:0007669"/>
    <property type="project" value="UniProtKB-KW"/>
</dbReference>
<evidence type="ECO:0000256" key="1">
    <source>
        <dbReference type="ARBA" id="ARBA00022801"/>
    </source>
</evidence>
<keyword evidence="4" id="KW-1185">Reference proteome</keyword>
<proteinExistence type="predicted"/>
<keyword evidence="1" id="KW-0378">Hydrolase</keyword>
<protein>
    <submittedName>
        <fullName evidence="3">Pimeloyl-ACP methyl ester carboxylesterase</fullName>
    </submittedName>
</protein>
<dbReference type="EMBL" id="VFNV01000001">
    <property type="protein sequence ID" value="TQK76433.1"/>
    <property type="molecule type" value="Genomic_DNA"/>
</dbReference>
<reference evidence="3 4" key="1">
    <citation type="submission" date="2019-06" db="EMBL/GenBank/DDBJ databases">
        <title>Sequencing the genomes of 1000 actinobacteria strains.</title>
        <authorList>
            <person name="Klenk H.-P."/>
        </authorList>
    </citation>
    <scope>NUCLEOTIDE SEQUENCE [LARGE SCALE GENOMIC DNA]</scope>
    <source>
        <strain evidence="3 4">DSM 10596</strain>
    </source>
</reference>
<evidence type="ECO:0000313" key="4">
    <source>
        <dbReference type="Proteomes" id="UP000316181"/>
    </source>
</evidence>
<comment type="caution">
    <text evidence="3">The sequence shown here is derived from an EMBL/GenBank/DDBJ whole genome shotgun (WGS) entry which is preliminary data.</text>
</comment>
<dbReference type="InterPro" id="IPR000073">
    <property type="entry name" value="AB_hydrolase_1"/>
</dbReference>
<dbReference type="Proteomes" id="UP000316181">
    <property type="component" value="Unassembled WGS sequence"/>
</dbReference>
<dbReference type="PRINTS" id="PR00111">
    <property type="entry name" value="ABHYDROLASE"/>
</dbReference>
<dbReference type="PANTHER" id="PTHR43329">
    <property type="entry name" value="EPOXIDE HYDROLASE"/>
    <property type="match status" value="1"/>
</dbReference>
<dbReference type="SUPFAM" id="SSF53474">
    <property type="entry name" value="alpha/beta-Hydrolases"/>
    <property type="match status" value="1"/>
</dbReference>
<dbReference type="RefSeq" id="WP_142111709.1">
    <property type="nucleotide sequence ID" value="NZ_BAAATB010000002.1"/>
</dbReference>
<gene>
    <name evidence="3" type="ORF">FB389_1104</name>
</gene>
<evidence type="ECO:0000259" key="2">
    <source>
        <dbReference type="Pfam" id="PF00561"/>
    </source>
</evidence>
<evidence type="ECO:0000313" key="3">
    <source>
        <dbReference type="EMBL" id="TQK76433.1"/>
    </source>
</evidence>
<sequence length="306" mass="33590">MPADYSEILLDGPWTHRNVAANGSRFHVADGGDEDTRAVPVILLHSFPQMWWTWRHQLAALASAGYRPIAVDLRGYGASDKPPLGYDIPNICRDVSGVIRALGLREAVIIGHGLGGVVAWSMPTVVPAVTTAVAAISAPHPARIHASDRGVHSRTVRHKIVSLRLPGVAEHQLAHTDMVARILKFGAVMPWTTQALNTYRTAMRLPSVPRTSLEPLRWLTNHRVTPTYRRFLSTVRGGISVPALQLSGRFDPVFDPRWLTVDAAALCSQYRSEQIMAAGHFAHEERPDAVNEILLDWLGSLPGATR</sequence>